<dbReference type="PANTHER" id="PTHR37162">
    <property type="entry name" value="HAT FAMILY DIMERISATION DOMAINCONTAINING PROTEIN-RELATED"/>
    <property type="match status" value="1"/>
</dbReference>
<proteinExistence type="predicted"/>
<dbReference type="Gene3D" id="3.30.420.10">
    <property type="entry name" value="Ribonuclease H-like superfamily/Ribonuclease H"/>
    <property type="match status" value="1"/>
</dbReference>
<evidence type="ECO:0000313" key="2">
    <source>
        <dbReference type="Proteomes" id="UP001152795"/>
    </source>
</evidence>
<reference evidence="1" key="1">
    <citation type="submission" date="2020-04" db="EMBL/GenBank/DDBJ databases">
        <authorList>
            <person name="Alioto T."/>
            <person name="Alioto T."/>
            <person name="Gomez Garrido J."/>
        </authorList>
    </citation>
    <scope>NUCLEOTIDE SEQUENCE</scope>
    <source>
        <strain evidence="1">A484AB</strain>
    </source>
</reference>
<evidence type="ECO:0000313" key="1">
    <source>
        <dbReference type="EMBL" id="CAB4026400.1"/>
    </source>
</evidence>
<keyword evidence="2" id="KW-1185">Reference proteome</keyword>
<comment type="caution">
    <text evidence="1">The sequence shown here is derived from an EMBL/GenBank/DDBJ whole genome shotgun (WGS) entry which is preliminary data.</text>
</comment>
<name>A0A7D9L5Y8_PARCT</name>
<dbReference type="InterPro" id="IPR036397">
    <property type="entry name" value="RNaseH_sf"/>
</dbReference>
<sequence length="346" mass="39697">MGEALTKLVDKDPNRWSQHLPDVQLAYNTAVHTSTRVSPYELVFKEHLRSKFEIITEKISPAMVREKTELLHKTVSEVFQKAHESDAKLAENAENGTTVKLRLNRWGWVNKFGKEIYEQKHLQIGGRDLMSCRTSKRQDVYKEFQAFFNAQPLKILSPAQTRWLSLQECANQLLEQFEALTHYFTLTANEDPSHSNDRILASLQNRFTQAYLEFLSYQLERLNAFNRLFQSERPLLHMLKPEIESLIKSIACDFMKINIVKSTSPNKLNPTDVNQHVPLSETYVGLGATATIHEIASVAGKADVDNFLTTCKNLLIESILQIQSRFDIDDPVHEIIQCLLPSSFVH</sequence>
<dbReference type="GO" id="GO:0003676">
    <property type="term" value="F:nucleic acid binding"/>
    <property type="evidence" value="ECO:0007669"/>
    <property type="project" value="InterPro"/>
</dbReference>
<protein>
    <submittedName>
        <fullName evidence="1">Zinc finger MYM-type 1-like</fullName>
    </submittedName>
</protein>
<dbReference type="EMBL" id="CACRXK020014170">
    <property type="protein sequence ID" value="CAB4026400.1"/>
    <property type="molecule type" value="Genomic_DNA"/>
</dbReference>
<dbReference type="Proteomes" id="UP001152795">
    <property type="component" value="Unassembled WGS sequence"/>
</dbReference>
<organism evidence="1 2">
    <name type="scientific">Paramuricea clavata</name>
    <name type="common">Red gorgonian</name>
    <name type="synonym">Violescent sea-whip</name>
    <dbReference type="NCBI Taxonomy" id="317549"/>
    <lineage>
        <taxon>Eukaryota</taxon>
        <taxon>Metazoa</taxon>
        <taxon>Cnidaria</taxon>
        <taxon>Anthozoa</taxon>
        <taxon>Octocorallia</taxon>
        <taxon>Malacalcyonacea</taxon>
        <taxon>Plexauridae</taxon>
        <taxon>Paramuricea</taxon>
    </lineage>
</organism>
<dbReference type="AlphaFoldDB" id="A0A7D9L5Y8"/>
<dbReference type="OrthoDB" id="6159421at2759"/>
<dbReference type="PANTHER" id="PTHR37162:SF1">
    <property type="entry name" value="BED-TYPE DOMAIN-CONTAINING PROTEIN"/>
    <property type="match status" value="1"/>
</dbReference>
<gene>
    <name evidence="1" type="ORF">PACLA_8A008233</name>
</gene>
<accession>A0A7D9L5Y8</accession>